<dbReference type="OrthoDB" id="29647at2759"/>
<dbReference type="HAMAP" id="MF_03002">
    <property type="entry name" value="eIF3c"/>
    <property type="match status" value="1"/>
</dbReference>
<feature type="compositionally biased region" description="Acidic residues" evidence="5">
    <location>
        <begin position="36"/>
        <end position="47"/>
    </location>
</feature>
<evidence type="ECO:0000256" key="2">
    <source>
        <dbReference type="ARBA" id="ARBA00022540"/>
    </source>
</evidence>
<comment type="subcellular location">
    <subcellularLocation>
        <location evidence="4">Cytoplasm</location>
    </subcellularLocation>
</comment>
<evidence type="ECO:0000256" key="5">
    <source>
        <dbReference type="SAM" id="MobiDB-lite"/>
    </source>
</evidence>
<feature type="compositionally biased region" description="Acidic residues" evidence="5">
    <location>
        <begin position="56"/>
        <end position="69"/>
    </location>
</feature>
<dbReference type="GO" id="GO:0033290">
    <property type="term" value="C:eukaryotic 48S preinitiation complex"/>
    <property type="evidence" value="ECO:0007669"/>
    <property type="project" value="UniProtKB-UniRule"/>
</dbReference>
<name>S9PYH2_SCHOY</name>
<dbReference type="PROSITE" id="PS50250">
    <property type="entry name" value="PCI"/>
    <property type="match status" value="1"/>
</dbReference>
<dbReference type="SUPFAM" id="SSF46785">
    <property type="entry name" value="Winged helix' DNA-binding domain"/>
    <property type="match status" value="1"/>
</dbReference>
<dbReference type="InterPro" id="IPR008905">
    <property type="entry name" value="EIF3C_N_dom"/>
</dbReference>
<keyword evidence="8" id="KW-1185">Reference proteome</keyword>
<dbReference type="GO" id="GO:0016282">
    <property type="term" value="C:eukaryotic 43S preinitiation complex"/>
    <property type="evidence" value="ECO:0007669"/>
    <property type="project" value="UniProtKB-UniRule"/>
</dbReference>
<accession>S9PYH2</accession>
<dbReference type="InterPro" id="IPR036390">
    <property type="entry name" value="WH_DNA-bd_sf"/>
</dbReference>
<feature type="region of interest" description="Disordered" evidence="5">
    <location>
        <begin position="1"/>
        <end position="195"/>
    </location>
</feature>
<keyword evidence="3 4" id="KW-0648">Protein biosynthesis</keyword>
<feature type="region of interest" description="Disordered" evidence="5">
    <location>
        <begin position="905"/>
        <end position="941"/>
    </location>
</feature>
<comment type="function">
    <text evidence="4">Component of the eukaryotic translation initiation factor 3 (eIF-3) complex, which is involved in protein synthesis of a specialized repertoire of mRNAs and, together with other initiation factors, stimulates binding of mRNA and methionyl-tRNAi to the 40S ribosome. The eIF-3 complex specifically targets and initiates translation of a subset of mRNAs involved in cell proliferation.</text>
</comment>
<keyword evidence="1 4" id="KW-0963">Cytoplasm</keyword>
<evidence type="ECO:0000256" key="4">
    <source>
        <dbReference type="HAMAP-Rule" id="MF_03002"/>
    </source>
</evidence>
<reference evidence="7 8" key="1">
    <citation type="journal article" date="2011" name="Science">
        <title>Comparative functional genomics of the fission yeasts.</title>
        <authorList>
            <person name="Rhind N."/>
            <person name="Chen Z."/>
            <person name="Yassour M."/>
            <person name="Thompson D.A."/>
            <person name="Haas B.J."/>
            <person name="Habib N."/>
            <person name="Wapinski I."/>
            <person name="Roy S."/>
            <person name="Lin M.F."/>
            <person name="Heiman D.I."/>
            <person name="Young S.K."/>
            <person name="Furuya K."/>
            <person name="Guo Y."/>
            <person name="Pidoux A."/>
            <person name="Chen H.M."/>
            <person name="Robbertse B."/>
            <person name="Goldberg J.M."/>
            <person name="Aoki K."/>
            <person name="Bayne E.H."/>
            <person name="Berlin A.M."/>
            <person name="Desjardins C.A."/>
            <person name="Dobbs E."/>
            <person name="Dukaj L."/>
            <person name="Fan L."/>
            <person name="FitzGerald M.G."/>
            <person name="French C."/>
            <person name="Gujja S."/>
            <person name="Hansen K."/>
            <person name="Keifenheim D."/>
            <person name="Levin J.Z."/>
            <person name="Mosher R.A."/>
            <person name="Mueller C.A."/>
            <person name="Pfiffner J."/>
            <person name="Priest M."/>
            <person name="Russ C."/>
            <person name="Smialowska A."/>
            <person name="Swoboda P."/>
            <person name="Sykes S.M."/>
            <person name="Vaughn M."/>
            <person name="Vengrova S."/>
            <person name="Yoder R."/>
            <person name="Zeng Q."/>
            <person name="Allshire R."/>
            <person name="Baulcombe D."/>
            <person name="Birren B.W."/>
            <person name="Brown W."/>
            <person name="Ekwall K."/>
            <person name="Kellis M."/>
            <person name="Leatherwood J."/>
            <person name="Levin H."/>
            <person name="Margalit H."/>
            <person name="Martienssen R."/>
            <person name="Nieduszynski C.A."/>
            <person name="Spatafora J.W."/>
            <person name="Friedman N."/>
            <person name="Dalgaard J.Z."/>
            <person name="Baumann P."/>
            <person name="Niki H."/>
            <person name="Regev A."/>
            <person name="Nusbaum C."/>
        </authorList>
    </citation>
    <scope>NUCLEOTIDE SEQUENCE [LARGE SCALE GENOMIC DNA]</scope>
    <source>
        <strain evidence="8">yFS286</strain>
    </source>
</reference>
<dbReference type="VEuPathDB" id="FungiDB:SOCG_00765"/>
<dbReference type="GeneID" id="25029749"/>
<dbReference type="GO" id="GO:0003743">
    <property type="term" value="F:translation initiation factor activity"/>
    <property type="evidence" value="ECO:0007669"/>
    <property type="project" value="UniProtKB-UniRule"/>
</dbReference>
<dbReference type="AlphaFoldDB" id="S9PYH2"/>
<dbReference type="EMBL" id="KE503207">
    <property type="protein sequence ID" value="EPX73007.1"/>
    <property type="molecule type" value="Genomic_DNA"/>
</dbReference>
<dbReference type="HOGENOM" id="CLU_004304_0_2_1"/>
<dbReference type="GO" id="GO:0001732">
    <property type="term" value="P:formation of cytoplasmic translation initiation complex"/>
    <property type="evidence" value="ECO:0007669"/>
    <property type="project" value="UniProtKB-UniRule"/>
</dbReference>
<evidence type="ECO:0000256" key="3">
    <source>
        <dbReference type="ARBA" id="ARBA00022917"/>
    </source>
</evidence>
<organism evidence="7 8">
    <name type="scientific">Schizosaccharomyces octosporus (strain yFS286)</name>
    <name type="common">Fission yeast</name>
    <name type="synonym">Octosporomyces octosporus</name>
    <dbReference type="NCBI Taxonomy" id="483514"/>
    <lineage>
        <taxon>Eukaryota</taxon>
        <taxon>Fungi</taxon>
        <taxon>Dikarya</taxon>
        <taxon>Ascomycota</taxon>
        <taxon>Taphrinomycotina</taxon>
        <taxon>Schizosaccharomycetes</taxon>
        <taxon>Schizosaccharomycetales</taxon>
        <taxon>Schizosaccharomycetaceae</taxon>
        <taxon>Schizosaccharomyces</taxon>
    </lineage>
</organism>
<dbReference type="PANTHER" id="PTHR13937">
    <property type="entry name" value="EUKARYOTIC TRANSLATION INITATION FACTOR 3, SUBUNIT 8 EIF3S8 -RELATED"/>
    <property type="match status" value="1"/>
</dbReference>
<feature type="domain" description="PCI" evidence="6">
    <location>
        <begin position="704"/>
        <end position="879"/>
    </location>
</feature>
<comment type="similarity">
    <text evidence="4">Belongs to the eIF-3 subunit C family.</text>
</comment>
<proteinExistence type="inferred from homology"/>
<evidence type="ECO:0000256" key="1">
    <source>
        <dbReference type="ARBA" id="ARBA00022490"/>
    </source>
</evidence>
<feature type="compositionally biased region" description="Low complexity" evidence="5">
    <location>
        <begin position="77"/>
        <end position="91"/>
    </location>
</feature>
<evidence type="ECO:0000313" key="8">
    <source>
        <dbReference type="Proteomes" id="UP000016088"/>
    </source>
</evidence>
<dbReference type="GO" id="GO:0003723">
    <property type="term" value="F:RNA binding"/>
    <property type="evidence" value="ECO:0007669"/>
    <property type="project" value="InterPro"/>
</dbReference>
<evidence type="ECO:0000259" key="6">
    <source>
        <dbReference type="PROSITE" id="PS50250"/>
    </source>
</evidence>
<dbReference type="InterPro" id="IPR000717">
    <property type="entry name" value="PCI_dom"/>
</dbReference>
<dbReference type="eggNOG" id="KOG1076">
    <property type="taxonomic scope" value="Eukaryota"/>
</dbReference>
<dbReference type="Pfam" id="PF05470">
    <property type="entry name" value="eIF-3c_N"/>
    <property type="match status" value="1"/>
</dbReference>
<dbReference type="GO" id="GO:0071541">
    <property type="term" value="C:eukaryotic translation initiation factor 3 complex, eIF3m"/>
    <property type="evidence" value="ECO:0007669"/>
    <property type="project" value="EnsemblFungi"/>
</dbReference>
<dbReference type="OMA" id="FRCGLIK"/>
<comment type="subunit">
    <text evidence="4">Component of the eukaryotic translation initiation factor 3 (eIF-3) complex.</text>
</comment>
<dbReference type="Pfam" id="PF01399">
    <property type="entry name" value="PCI"/>
    <property type="match status" value="1"/>
</dbReference>
<dbReference type="PANTHER" id="PTHR13937:SF0">
    <property type="entry name" value="EUKARYOTIC TRANSLATION INITIATION FACTOR 3 SUBUNIT C-RELATED"/>
    <property type="match status" value="1"/>
</dbReference>
<dbReference type="GO" id="GO:0071540">
    <property type="term" value="C:eukaryotic translation initiation factor 3 complex, eIF3e"/>
    <property type="evidence" value="ECO:0007669"/>
    <property type="project" value="EnsemblFungi"/>
</dbReference>
<dbReference type="InterPro" id="IPR027516">
    <property type="entry name" value="EIF3C"/>
</dbReference>
<dbReference type="SMART" id="SM00088">
    <property type="entry name" value="PINT"/>
    <property type="match status" value="1"/>
</dbReference>
<protein>
    <recommendedName>
        <fullName evidence="4">Eukaryotic translation initiation factor 3 subunit C</fullName>
        <shortName evidence="4">eIF3c</shortName>
    </recommendedName>
    <alternativeName>
        <fullName evidence="4">Eukaryotic translation initiation factor 3 93 kDa subunit homolog</fullName>
        <shortName evidence="4">eIF3 p93</shortName>
    </alternativeName>
    <alternativeName>
        <fullName evidence="4">Translation initiation factor eIF3, p93 subunit homolog</fullName>
    </alternativeName>
</protein>
<dbReference type="RefSeq" id="XP_013018639.1">
    <property type="nucleotide sequence ID" value="XM_013163185.1"/>
</dbReference>
<dbReference type="GO" id="GO:0031369">
    <property type="term" value="F:translation initiation factor binding"/>
    <property type="evidence" value="ECO:0007669"/>
    <property type="project" value="InterPro"/>
</dbReference>
<feature type="compositionally biased region" description="Basic and acidic residues" evidence="5">
    <location>
        <begin position="930"/>
        <end position="941"/>
    </location>
</feature>
<evidence type="ECO:0000313" key="7">
    <source>
        <dbReference type="EMBL" id="EPX73007.1"/>
    </source>
</evidence>
<sequence length="941" mass="105795">MSRFFKGGSNDSDAESVDSSEGNRIVASKTKAEESSSSEEESSEEESSSSSASESSESESESESESSESEDQKAPAKKPSVSKKPVSSSEESASESESESESDSETSDESEESESDSEDDSEVSESESDSENESESESESQSESEAESESETSELAGPSSFLKKPEEAKPAASRFLRGESSEESSDEEEGRRVVKSAKDKRLDEFYACIDNMKDAMSGNKWIVVSNEFDHLNKVAQKSSEAGRRPPAYIEFLSNLDQRVESADKAFIKSLDAANGRALNALKQRVRKISRQFTSEIERFRKDPEAFMKPTAEVADVPKAAGKAGQDEIIVGGVATRGIVAPSTGEPKTEEISPSDIFKHLRAIFEARGKKSTDRAEQIRFLEKLSSIAVTDYQRLRVKVALLAARFDVNTGSGQYMPLEQWNGALKELHSILDILDANRKIVIVEQVEDEFEDEEEAVAASANNNGVVQVQGSVVSFLERLDDEFTRSLQMIDPHAPEYIERLKDETALYTLLVRSQAYLERIGVVENTSRLIMRRLERVYYKPEQVIRANEEAALHSLPSEFDLVVTPRATTDTPDKLINALCVYLYNHGISLLRTCAMLCHIYHEALQNRFYKSRDMLLMSHLQDSIHAADIATQILHNRTMVQIGLCAFRNGMIQEAQYALQDISTTGRIKELLGQGIQAARFGQFNPDQERLDKQLVLPFHMHINLELLECVYLTCSMFMEIPVMAAASSSASDARKRVISRPFRRMLEYTDRQLFIGPPENTREFIMQASKALAEGEWRKSEELIHAIKIWNLMPDTEKIKSILSDKIREEGLRTYLLSYAAFYDSVSLDSLAETSDLPLQRVTVIVSRLLSKREIHAALDQVHRAVIFERVEINKLENMAISLSEKTSQLHEANEKLFEQKTQHTNPQDNRRREKTGSVKRRNDRSDNRGRQDMN</sequence>
<feature type="compositionally biased region" description="Acidic residues" evidence="5">
    <location>
        <begin position="92"/>
        <end position="152"/>
    </location>
</feature>
<keyword evidence="2 4" id="KW-0396">Initiation factor</keyword>
<dbReference type="Proteomes" id="UP000016088">
    <property type="component" value="Unassembled WGS sequence"/>
</dbReference>
<gene>
    <name evidence="4" type="primary">NIP1</name>
    <name evidence="7" type="ORF">SOCG_00765</name>
</gene>